<dbReference type="AlphaFoldDB" id="A0A0K8SZB8"/>
<protein>
    <recommendedName>
        <fullName evidence="3">Tesmin/TSO1-like CXC domain-containing protein</fullName>
    </recommendedName>
</protein>
<organism evidence="2">
    <name type="scientific">Lygus hesperus</name>
    <name type="common">Western plant bug</name>
    <dbReference type="NCBI Taxonomy" id="30085"/>
    <lineage>
        <taxon>Eukaryota</taxon>
        <taxon>Metazoa</taxon>
        <taxon>Ecdysozoa</taxon>
        <taxon>Arthropoda</taxon>
        <taxon>Hexapoda</taxon>
        <taxon>Insecta</taxon>
        <taxon>Pterygota</taxon>
        <taxon>Neoptera</taxon>
        <taxon>Paraneoptera</taxon>
        <taxon>Hemiptera</taxon>
        <taxon>Heteroptera</taxon>
        <taxon>Panheteroptera</taxon>
        <taxon>Cimicomorpha</taxon>
        <taxon>Miridae</taxon>
        <taxon>Mirini</taxon>
        <taxon>Lygus</taxon>
    </lineage>
</organism>
<name>A0A0K8SZB8_LYGHE</name>
<proteinExistence type="predicted"/>
<feature type="region of interest" description="Disordered" evidence="1">
    <location>
        <begin position="190"/>
        <end position="241"/>
    </location>
</feature>
<evidence type="ECO:0000256" key="1">
    <source>
        <dbReference type="SAM" id="MobiDB-lite"/>
    </source>
</evidence>
<accession>A0A0K8SZB8</accession>
<sequence>MSGCDTTSAFFRQGKMKFVSALEKSPNLRDAAKFFKTHNSTHEEVAAAGEQFLAAVYSPKDEGRTLDELRFSIFTKTLTKTAFDLTALPPTSTAAKQHFFRVYHQVQAWYGSELDPITWGWRRSAQGLLPVTTTKDPAPSEVLRAIACKCVQGCRGKCSCRKAGLKCSTICLNCRGQACSNAPTEEEEVGISGPINVDDEVEAMEGEKQIEEAEDGSADEHQEAWGPASEDPEAGPSSKCT</sequence>
<reference evidence="2" key="1">
    <citation type="submission" date="2014-09" db="EMBL/GenBank/DDBJ databases">
        <authorList>
            <person name="Magalhaes I.L.F."/>
            <person name="Oliveira U."/>
            <person name="Santos F.R."/>
            <person name="Vidigal T.H.D.A."/>
            <person name="Brescovit A.D."/>
            <person name="Santos A.J."/>
        </authorList>
    </citation>
    <scope>NUCLEOTIDE SEQUENCE</scope>
</reference>
<evidence type="ECO:0008006" key="3">
    <source>
        <dbReference type="Google" id="ProtNLM"/>
    </source>
</evidence>
<dbReference type="EMBL" id="GBRD01007237">
    <property type="protein sequence ID" value="JAG58584.1"/>
    <property type="molecule type" value="Transcribed_RNA"/>
</dbReference>
<evidence type="ECO:0000313" key="2">
    <source>
        <dbReference type="EMBL" id="JAG58584.1"/>
    </source>
</evidence>